<keyword evidence="3" id="KW-1185">Reference proteome</keyword>
<feature type="coiled-coil region" evidence="1">
    <location>
        <begin position="33"/>
        <end position="116"/>
    </location>
</feature>
<dbReference type="EMBL" id="CP144921">
    <property type="protein sequence ID" value="WWA28519.1"/>
    <property type="molecule type" value="Genomic_DNA"/>
</dbReference>
<dbReference type="SUPFAM" id="SSF57997">
    <property type="entry name" value="Tropomyosin"/>
    <property type="match status" value="1"/>
</dbReference>
<sequence>MDGHQIVKEAIYLEERELLKLILEKTVATEKNVKELAARLGGLEKRFDSLEGRIDGLEKRFDGLEGRIDGLEKRFDGLEGRIDGLEKRFDGLEERIDGLEKRFQRVENDVNKLKEEQGMIKQAVMETNKNVKQLLENQKSTYEILSEHDVAIRAIRRRIQKLEA</sequence>
<accession>A0ABZ2CVI3</accession>
<organism evidence="2 3">
    <name type="scientific">Shouchella rhizosphaerae</name>
    <dbReference type="NCBI Taxonomy" id="866786"/>
    <lineage>
        <taxon>Bacteria</taxon>
        <taxon>Bacillati</taxon>
        <taxon>Bacillota</taxon>
        <taxon>Bacilli</taxon>
        <taxon>Bacillales</taxon>
        <taxon>Bacillaceae</taxon>
        <taxon>Shouchella</taxon>
    </lineage>
</organism>
<dbReference type="RefSeq" id="WP_073305619.1">
    <property type="nucleotide sequence ID" value="NZ_CP144921.1"/>
</dbReference>
<gene>
    <name evidence="2" type="ORF">V5G21_12160</name>
</gene>
<evidence type="ECO:0000256" key="1">
    <source>
        <dbReference type="SAM" id="Coils"/>
    </source>
</evidence>
<protein>
    <submittedName>
        <fullName evidence="2">Uncharacterized protein</fullName>
    </submittedName>
</protein>
<dbReference type="Gene3D" id="1.20.5.110">
    <property type="match status" value="2"/>
</dbReference>
<proteinExistence type="predicted"/>
<evidence type="ECO:0000313" key="2">
    <source>
        <dbReference type="EMBL" id="WWA28519.1"/>
    </source>
</evidence>
<reference evidence="2 3" key="1">
    <citation type="submission" date="2024-01" db="EMBL/GenBank/DDBJ databases">
        <title>Culturomics analysis of mouse respiratory tract.</title>
        <authorList>
            <person name="Phillips A.M."/>
            <person name="Collette N.M."/>
            <person name="Mageeney C.M."/>
            <person name="Sinha A."/>
            <person name="Hern K.E."/>
            <person name="Arkin A.P."/>
            <person name="Williams K.P."/>
            <person name="Branda S."/>
        </authorList>
    </citation>
    <scope>NUCLEOTIDE SEQUENCE [LARGE SCALE GENOMIC DNA]</scope>
    <source>
        <strain evidence="2 3">CP20</strain>
    </source>
</reference>
<dbReference type="Proteomes" id="UP001341136">
    <property type="component" value="Chromosome"/>
</dbReference>
<dbReference type="Gene3D" id="1.20.5.170">
    <property type="match status" value="1"/>
</dbReference>
<name>A0ABZ2CVI3_9BACI</name>
<evidence type="ECO:0000313" key="3">
    <source>
        <dbReference type="Proteomes" id="UP001341136"/>
    </source>
</evidence>
<keyword evidence="1" id="KW-0175">Coiled coil</keyword>